<dbReference type="OrthoDB" id="4308519at2"/>
<dbReference type="AlphaFoldDB" id="A0A2P2GPD7"/>
<evidence type="ECO:0000256" key="2">
    <source>
        <dbReference type="SAM" id="SignalP"/>
    </source>
</evidence>
<dbReference type="RefSeq" id="WP_046907892.1">
    <property type="nucleotide sequence ID" value="NZ_BAAAXG010000026.1"/>
</dbReference>
<name>A0A2P2GPD7_STREW</name>
<feature type="region of interest" description="Disordered" evidence="1">
    <location>
        <begin position="32"/>
        <end position="51"/>
    </location>
</feature>
<feature type="signal peptide" evidence="2">
    <location>
        <begin position="1"/>
        <end position="33"/>
    </location>
</feature>
<reference evidence="3 4" key="1">
    <citation type="submission" date="2015-05" db="EMBL/GenBank/DDBJ databases">
        <title>Draft Genome assembly of Streptomyces showdoensis.</title>
        <authorList>
            <person name="Thapa K.K."/>
            <person name="Metsa-Ketela M."/>
        </authorList>
    </citation>
    <scope>NUCLEOTIDE SEQUENCE [LARGE SCALE GENOMIC DNA]</scope>
    <source>
        <strain evidence="3 4">ATCC 15227</strain>
    </source>
</reference>
<keyword evidence="2" id="KW-0732">Signal</keyword>
<sequence length="77" mass="7860">MTTRISGTPRARSVLTGAFAVAAAVLPAGTAEADETHSHSHNGPHVSLISTGQIDDPLEDVLEHAAILGSTRTTDSA</sequence>
<feature type="chain" id="PRO_5015155494" evidence="2">
    <location>
        <begin position="34"/>
        <end position="77"/>
    </location>
</feature>
<accession>A0A2P2GPD7</accession>
<evidence type="ECO:0000313" key="4">
    <source>
        <dbReference type="Proteomes" id="UP000265325"/>
    </source>
</evidence>
<protein>
    <submittedName>
        <fullName evidence="3">Membrane protein</fullName>
    </submittedName>
</protein>
<keyword evidence="4" id="KW-1185">Reference proteome</keyword>
<dbReference type="EMBL" id="LAQS01000017">
    <property type="protein sequence ID" value="KKZ73360.1"/>
    <property type="molecule type" value="Genomic_DNA"/>
</dbReference>
<dbReference type="Proteomes" id="UP000265325">
    <property type="component" value="Unassembled WGS sequence"/>
</dbReference>
<evidence type="ECO:0000313" key="3">
    <source>
        <dbReference type="EMBL" id="KKZ73360.1"/>
    </source>
</evidence>
<comment type="caution">
    <text evidence="3">The sequence shown here is derived from an EMBL/GenBank/DDBJ whole genome shotgun (WGS) entry which is preliminary data.</text>
</comment>
<gene>
    <name evidence="3" type="ORF">VO63_12995</name>
</gene>
<organism evidence="3 4">
    <name type="scientific">Streptomyces showdoensis</name>
    <dbReference type="NCBI Taxonomy" id="68268"/>
    <lineage>
        <taxon>Bacteria</taxon>
        <taxon>Bacillati</taxon>
        <taxon>Actinomycetota</taxon>
        <taxon>Actinomycetes</taxon>
        <taxon>Kitasatosporales</taxon>
        <taxon>Streptomycetaceae</taxon>
        <taxon>Streptomyces</taxon>
    </lineage>
</organism>
<proteinExistence type="predicted"/>
<evidence type="ECO:0000256" key="1">
    <source>
        <dbReference type="SAM" id="MobiDB-lite"/>
    </source>
</evidence>